<proteinExistence type="predicted"/>
<accession>A0ABD0X8U4</accession>
<dbReference type="AlphaFoldDB" id="A0ABD0X8U4"/>
<dbReference type="Proteomes" id="UP001557470">
    <property type="component" value="Unassembled WGS sequence"/>
</dbReference>
<keyword evidence="2" id="KW-1185">Reference proteome</keyword>
<comment type="caution">
    <text evidence="1">The sequence shown here is derived from an EMBL/GenBank/DDBJ whole genome shotgun (WGS) entry which is preliminary data.</text>
</comment>
<name>A0ABD0X8U4_UMBPY</name>
<protein>
    <submittedName>
        <fullName evidence="1">Uncharacterized protein</fullName>
    </submittedName>
</protein>
<reference evidence="1 2" key="1">
    <citation type="submission" date="2024-06" db="EMBL/GenBank/DDBJ databases">
        <authorList>
            <person name="Pan Q."/>
            <person name="Wen M."/>
            <person name="Jouanno E."/>
            <person name="Zahm M."/>
            <person name="Klopp C."/>
            <person name="Cabau C."/>
            <person name="Louis A."/>
            <person name="Berthelot C."/>
            <person name="Parey E."/>
            <person name="Roest Crollius H."/>
            <person name="Montfort J."/>
            <person name="Robinson-Rechavi M."/>
            <person name="Bouchez O."/>
            <person name="Lampietro C."/>
            <person name="Lopez Roques C."/>
            <person name="Donnadieu C."/>
            <person name="Postlethwait J."/>
            <person name="Bobe J."/>
            <person name="Verreycken H."/>
            <person name="Guiguen Y."/>
        </authorList>
    </citation>
    <scope>NUCLEOTIDE SEQUENCE [LARGE SCALE GENOMIC DNA]</scope>
    <source>
        <strain evidence="1">Up_M1</strain>
        <tissue evidence="1">Testis</tissue>
    </source>
</reference>
<organism evidence="1 2">
    <name type="scientific">Umbra pygmaea</name>
    <name type="common">Eastern mudminnow</name>
    <dbReference type="NCBI Taxonomy" id="75934"/>
    <lineage>
        <taxon>Eukaryota</taxon>
        <taxon>Metazoa</taxon>
        <taxon>Chordata</taxon>
        <taxon>Craniata</taxon>
        <taxon>Vertebrata</taxon>
        <taxon>Euteleostomi</taxon>
        <taxon>Actinopterygii</taxon>
        <taxon>Neopterygii</taxon>
        <taxon>Teleostei</taxon>
        <taxon>Protacanthopterygii</taxon>
        <taxon>Esociformes</taxon>
        <taxon>Umbridae</taxon>
        <taxon>Umbra</taxon>
    </lineage>
</organism>
<gene>
    <name evidence="1" type="ORF">UPYG_G00167150</name>
</gene>
<dbReference type="EMBL" id="JAGEUA010000005">
    <property type="protein sequence ID" value="KAL0978182.1"/>
    <property type="molecule type" value="Genomic_DNA"/>
</dbReference>
<sequence>MGSLRLFRNRTCVSQLRIADEQMNQVWKESNIYGKKKQAGVLPSAFSKAMPYISQHTEERTPFVVRDA</sequence>
<evidence type="ECO:0000313" key="1">
    <source>
        <dbReference type="EMBL" id="KAL0978182.1"/>
    </source>
</evidence>
<evidence type="ECO:0000313" key="2">
    <source>
        <dbReference type="Proteomes" id="UP001557470"/>
    </source>
</evidence>